<feature type="transmembrane region" description="Helical" evidence="1">
    <location>
        <begin position="81"/>
        <end position="109"/>
    </location>
</feature>
<keyword evidence="1" id="KW-0812">Transmembrane</keyword>
<proteinExistence type="predicted"/>
<sequence>MHLTRNKPDLAASLLYIVIGAAFALIALLHYPLGNRSHMGPGFFPFWLGVLLAAMGLLMLVRSALKPVTVAFERWNGSGLAWIIAAIALFIVTLPYLGLFIAVLLLITVSSRAEKTHSIRAALLLGVVASLFSMLIFVKGLGLLLPLWPIFLS</sequence>
<comment type="caution">
    <text evidence="3">The sequence shown here is derived from an EMBL/GenBank/DDBJ whole genome shotgun (WGS) entry which is preliminary data.</text>
</comment>
<feature type="transmembrane region" description="Helical" evidence="1">
    <location>
        <begin position="43"/>
        <end position="61"/>
    </location>
</feature>
<feature type="transmembrane region" description="Helical" evidence="1">
    <location>
        <begin position="121"/>
        <end position="148"/>
    </location>
</feature>
<accession>A0A9J6PRY0</accession>
<name>A0A9J6PRY0_9GAMM</name>
<keyword evidence="1" id="KW-1133">Transmembrane helix</keyword>
<dbReference type="AlphaFoldDB" id="A0A9J6PRY0"/>
<dbReference type="Pfam" id="PF07331">
    <property type="entry name" value="TctB"/>
    <property type="match status" value="1"/>
</dbReference>
<gene>
    <name evidence="3" type="ORF">N5923_18465</name>
</gene>
<organism evidence="3 4">
    <name type="scientific">Winslowiella arboricola</name>
    <dbReference type="NCBI Taxonomy" id="2978220"/>
    <lineage>
        <taxon>Bacteria</taxon>
        <taxon>Pseudomonadati</taxon>
        <taxon>Pseudomonadota</taxon>
        <taxon>Gammaproteobacteria</taxon>
        <taxon>Enterobacterales</taxon>
        <taxon>Erwiniaceae</taxon>
        <taxon>Winslowiella</taxon>
    </lineage>
</organism>
<evidence type="ECO:0000259" key="2">
    <source>
        <dbReference type="Pfam" id="PF07331"/>
    </source>
</evidence>
<dbReference type="EMBL" id="JAODIM010000043">
    <property type="protein sequence ID" value="MCU5779470.1"/>
    <property type="molecule type" value="Genomic_DNA"/>
</dbReference>
<evidence type="ECO:0000313" key="3">
    <source>
        <dbReference type="EMBL" id="MCU5779470.1"/>
    </source>
</evidence>
<dbReference type="InterPro" id="IPR009936">
    <property type="entry name" value="DUF1468"/>
</dbReference>
<evidence type="ECO:0000256" key="1">
    <source>
        <dbReference type="SAM" id="Phobius"/>
    </source>
</evidence>
<keyword evidence="1" id="KW-0472">Membrane</keyword>
<feature type="domain" description="DUF1468" evidence="2">
    <location>
        <begin position="12"/>
        <end position="146"/>
    </location>
</feature>
<keyword evidence="4" id="KW-1185">Reference proteome</keyword>
<dbReference type="Proteomes" id="UP001064262">
    <property type="component" value="Unassembled WGS sequence"/>
</dbReference>
<dbReference type="RefSeq" id="WP_267144910.1">
    <property type="nucleotide sequence ID" value="NZ_JAODIL010000082.1"/>
</dbReference>
<feature type="transmembrane region" description="Helical" evidence="1">
    <location>
        <begin position="12"/>
        <end position="31"/>
    </location>
</feature>
<reference evidence="3" key="1">
    <citation type="submission" date="2022-09" db="EMBL/GenBank/DDBJ databases">
        <title>Winslowiella arboricola sp. nov., isolated from bleeding cankers on broadleaf hosts.</title>
        <authorList>
            <person name="Brady C."/>
            <person name="Kaur S."/>
            <person name="Crampton B."/>
            <person name="Maddock D."/>
            <person name="Arnold D."/>
            <person name="Denman S."/>
        </authorList>
    </citation>
    <scope>NUCLEOTIDE SEQUENCE</scope>
    <source>
        <strain evidence="3">BAC 15a-03b</strain>
    </source>
</reference>
<evidence type="ECO:0000313" key="4">
    <source>
        <dbReference type="Proteomes" id="UP001064262"/>
    </source>
</evidence>
<protein>
    <submittedName>
        <fullName evidence="3">Tripartite tricarboxylate transporter TctB family protein</fullName>
    </submittedName>
</protein>